<feature type="region of interest" description="Disordered" evidence="1">
    <location>
        <begin position="537"/>
        <end position="572"/>
    </location>
</feature>
<feature type="region of interest" description="Disordered" evidence="1">
    <location>
        <begin position="179"/>
        <end position="206"/>
    </location>
</feature>
<dbReference type="GO" id="GO:0016887">
    <property type="term" value="F:ATP hydrolysis activity"/>
    <property type="evidence" value="ECO:0007669"/>
    <property type="project" value="InterPro"/>
</dbReference>
<evidence type="ECO:0000313" key="4">
    <source>
        <dbReference type="Proteomes" id="UP000224854"/>
    </source>
</evidence>
<comment type="caution">
    <text evidence="3">The sequence shown here is derived from an EMBL/GenBank/DDBJ whole genome shotgun (WGS) entry which is preliminary data.</text>
</comment>
<dbReference type="OrthoDB" id="2195431at2759"/>
<dbReference type="InterPro" id="IPR027417">
    <property type="entry name" value="P-loop_NTPase"/>
</dbReference>
<dbReference type="SUPFAM" id="SSF52540">
    <property type="entry name" value="P-loop containing nucleoside triphosphate hydrolases"/>
    <property type="match status" value="1"/>
</dbReference>
<dbReference type="AlphaFoldDB" id="A0A2C5YPE3"/>
<dbReference type="GO" id="GO:0003677">
    <property type="term" value="F:DNA binding"/>
    <property type="evidence" value="ECO:0007669"/>
    <property type="project" value="TreeGrafter"/>
</dbReference>
<dbReference type="InterPro" id="IPR003593">
    <property type="entry name" value="AAA+_ATPase"/>
</dbReference>
<proteinExistence type="predicted"/>
<feature type="compositionally biased region" description="Polar residues" evidence="1">
    <location>
        <begin position="191"/>
        <end position="204"/>
    </location>
</feature>
<evidence type="ECO:0000256" key="1">
    <source>
        <dbReference type="SAM" id="MobiDB-lite"/>
    </source>
</evidence>
<dbReference type="Pfam" id="PF00004">
    <property type="entry name" value="AAA"/>
    <property type="match status" value="1"/>
</dbReference>
<evidence type="ECO:0000259" key="2">
    <source>
        <dbReference type="SMART" id="SM00382"/>
    </source>
</evidence>
<dbReference type="PANTHER" id="PTHR23389:SF3">
    <property type="entry name" value="CHROMOSOME TRANSMISSION FIDELITY PROTEIN 18 HOMOLOG"/>
    <property type="match status" value="1"/>
</dbReference>
<dbReference type="CDD" id="cd00009">
    <property type="entry name" value="AAA"/>
    <property type="match status" value="1"/>
</dbReference>
<dbReference type="GO" id="GO:0005524">
    <property type="term" value="F:ATP binding"/>
    <property type="evidence" value="ECO:0007669"/>
    <property type="project" value="InterPro"/>
</dbReference>
<feature type="region of interest" description="Disordered" evidence="1">
    <location>
        <begin position="1"/>
        <end position="59"/>
    </location>
</feature>
<dbReference type="Proteomes" id="UP000224854">
    <property type="component" value="Unassembled WGS sequence"/>
</dbReference>
<dbReference type="PANTHER" id="PTHR23389">
    <property type="entry name" value="CHROMOSOME TRANSMISSION FIDELITY FACTOR 18"/>
    <property type="match status" value="1"/>
</dbReference>
<dbReference type="Gene3D" id="3.40.50.300">
    <property type="entry name" value="P-loop containing nucleotide triphosphate hydrolases"/>
    <property type="match status" value="1"/>
</dbReference>
<feature type="compositionally biased region" description="Low complexity" evidence="1">
    <location>
        <begin position="1"/>
        <end position="12"/>
    </location>
</feature>
<accession>A0A2C5YPE3</accession>
<dbReference type="EMBL" id="NJEU01000913">
    <property type="protein sequence ID" value="PHH69596.1"/>
    <property type="molecule type" value="Genomic_DNA"/>
</dbReference>
<name>A0A2C5YPE3_9HYPO</name>
<evidence type="ECO:0000313" key="3">
    <source>
        <dbReference type="EMBL" id="PHH69596.1"/>
    </source>
</evidence>
<reference evidence="3 4" key="1">
    <citation type="submission" date="2017-06" db="EMBL/GenBank/DDBJ databases">
        <title>Ant-infecting Ophiocordyceps genomes reveal a high diversity of potential behavioral manipulation genes and a possible major role for enterotoxins.</title>
        <authorList>
            <person name="De Bekker C."/>
            <person name="Evans H.C."/>
            <person name="Brachmann A."/>
            <person name="Hughes D.P."/>
        </authorList>
    </citation>
    <scope>NUCLEOTIDE SEQUENCE [LARGE SCALE GENOMIC DNA]</scope>
    <source>
        <strain evidence="3 4">1348a</strain>
    </source>
</reference>
<gene>
    <name evidence="3" type="ORF">CDD82_7658</name>
</gene>
<organism evidence="3 4">
    <name type="scientific">Ophiocordyceps australis</name>
    <dbReference type="NCBI Taxonomy" id="1399860"/>
    <lineage>
        <taxon>Eukaryota</taxon>
        <taxon>Fungi</taxon>
        <taxon>Dikarya</taxon>
        <taxon>Ascomycota</taxon>
        <taxon>Pezizomycotina</taxon>
        <taxon>Sordariomycetes</taxon>
        <taxon>Hypocreomycetidae</taxon>
        <taxon>Hypocreales</taxon>
        <taxon>Ophiocordycipitaceae</taxon>
        <taxon>Ophiocordyceps</taxon>
    </lineage>
</organism>
<dbReference type="SMART" id="SM00382">
    <property type="entry name" value="AAA"/>
    <property type="match status" value="1"/>
</dbReference>
<protein>
    <recommendedName>
        <fullName evidence="2">AAA+ ATPase domain-containing protein</fullName>
    </recommendedName>
</protein>
<feature type="domain" description="AAA+ ATPase" evidence="2">
    <location>
        <begin position="274"/>
        <end position="433"/>
    </location>
</feature>
<dbReference type="GO" id="GO:0005634">
    <property type="term" value="C:nucleus"/>
    <property type="evidence" value="ECO:0007669"/>
    <property type="project" value="TreeGrafter"/>
</dbReference>
<keyword evidence="4" id="KW-1185">Reference proteome</keyword>
<dbReference type="InterPro" id="IPR003959">
    <property type="entry name" value="ATPase_AAA_core"/>
</dbReference>
<sequence length="572" mass="62312">MLSSSPIIYPATSSPPPPAPKRALPHSPPKSRVTAPFLIDADSDSDSDNGNAAHDHPPKRRMLMHSLPLDQPPAFAPESHGHVAVSAERQLDTTPIFSAPLFPSSTTPLFPLSTASPSRYTATTCSGTKLPLRQRPARPAIPYESIIAARSTTREGRAKRSYYGIDIYNLLQDLSTPVADDTDASLPPTPSTSRPEAPSTTTPPKRQLWSEKYRARCFMDLCGDDASNRIVLGWLKKWDPLVFPALAKQHHHRHRPPVARPKAPREQEPQDAAHKKVLLLAGPPGLGKTTLAHVCARQAGYEVLEINASDDRSRHVVRNQIRTSLGTQSVKTLNQASRVARPVCVVVDEVDGAVSGSAASGEGGFVKALVDLVNVDENNNNTQDKGGRRRGKNNDSFQQMRPLILICNDVYHASLRPLRQSNVAQVVHVGRPSLDAVVARLKAVFEREGIRCDKDAARKLCEAAWGISSSVASNSPVDGDLRAIMVLGEWVAGRLRASTPAGATPLLTRHWIERHLAKSLARWRSIQWRVRSGVAPAGVEARRRPATHSPSTMMARKSPSTGLGCPRAQRRP</sequence>